<comment type="caution">
    <text evidence="4">The sequence shown here is derived from an EMBL/GenBank/DDBJ whole genome shotgun (WGS) entry which is preliminary data.</text>
</comment>
<feature type="domain" description="PucR C-terminal helix-turn-helix" evidence="3">
    <location>
        <begin position="493"/>
        <end position="550"/>
    </location>
</feature>
<gene>
    <name evidence="4" type="ORF">GFD22_10320</name>
</gene>
<evidence type="ECO:0000259" key="2">
    <source>
        <dbReference type="Pfam" id="PF07905"/>
    </source>
</evidence>
<dbReference type="PANTHER" id="PTHR33744">
    <property type="entry name" value="CARBOHYDRATE DIACID REGULATOR"/>
    <property type="match status" value="1"/>
</dbReference>
<dbReference type="PANTHER" id="PTHR33744:SF1">
    <property type="entry name" value="DNA-BINDING TRANSCRIPTIONAL ACTIVATOR ADER"/>
    <property type="match status" value="1"/>
</dbReference>
<dbReference type="EMBL" id="WHZY01000024">
    <property type="protein sequence ID" value="NEG79352.1"/>
    <property type="molecule type" value="Genomic_DNA"/>
</dbReference>
<dbReference type="Proteomes" id="UP000469763">
    <property type="component" value="Unassembled WGS sequence"/>
</dbReference>
<dbReference type="Gene3D" id="1.10.10.2840">
    <property type="entry name" value="PucR C-terminal helix-turn-helix domain"/>
    <property type="match status" value="1"/>
</dbReference>
<dbReference type="InterPro" id="IPR051448">
    <property type="entry name" value="CdaR-like_regulators"/>
</dbReference>
<dbReference type="RefSeq" id="WP_152351168.1">
    <property type="nucleotide sequence ID" value="NZ_WBSN01000026.1"/>
</dbReference>
<evidence type="ECO:0000259" key="3">
    <source>
        <dbReference type="Pfam" id="PF13556"/>
    </source>
</evidence>
<dbReference type="InterPro" id="IPR012914">
    <property type="entry name" value="PucR_dom"/>
</dbReference>
<reference evidence="4 5" key="1">
    <citation type="submission" date="2019-10" db="EMBL/GenBank/DDBJ databases">
        <title>Bifidobacterium from non-human primates.</title>
        <authorList>
            <person name="Modesto M."/>
        </authorList>
    </citation>
    <scope>NUCLEOTIDE SEQUENCE [LARGE SCALE GENOMIC DNA]</scope>
    <source>
        <strain evidence="4 5">TREC</strain>
    </source>
</reference>
<feature type="region of interest" description="Disordered" evidence="1">
    <location>
        <begin position="60"/>
        <end position="84"/>
    </location>
</feature>
<dbReference type="InterPro" id="IPR025736">
    <property type="entry name" value="PucR_C-HTH_dom"/>
</dbReference>
<dbReference type="InterPro" id="IPR042070">
    <property type="entry name" value="PucR_C-HTH_sf"/>
</dbReference>
<dbReference type="Pfam" id="PF07905">
    <property type="entry name" value="PucR"/>
    <property type="match status" value="1"/>
</dbReference>
<dbReference type="Pfam" id="PF13556">
    <property type="entry name" value="HTH_30"/>
    <property type="match status" value="1"/>
</dbReference>
<evidence type="ECO:0000256" key="1">
    <source>
        <dbReference type="SAM" id="MobiDB-lite"/>
    </source>
</evidence>
<dbReference type="OrthoDB" id="8450798at2"/>
<dbReference type="AlphaFoldDB" id="A0A7K3TJY8"/>
<protein>
    <recommendedName>
        <fullName evidence="6">PucR family transcriptional regulator</fullName>
    </recommendedName>
</protein>
<sequence length="592" mass="64743">MSLTVSDLLSRKELRLHLVVEGLPGYLDRKVVWVHQSELLKSREFSEPGEILLTTGLNLPHWRQSPTAPAQADPERKDGGAPDPAAYRRMCRDYVQGMFEAGVLACGFGVGVEHDAVPKPLIDAARQEGLPLFEVPLDVPFQSIVRAVSRSLAEDEHRLMRTTYAAQRRLISAAKDEYPLHSVILRTAESIGGWAAFLGPDGYVADISHIAPRAQAEQLGVEMLAQRNSGHEGNAPRTMFLLKDGYDYCASEVRGADQSAHGFVLAGIRAPEETDMAFRSIVIVAAEILSACLPQREAMDKRQRHMRAVMLRALALGHVDILRDMAADLWGALPQGPVCVICVSASQNARDDLYRRLSTQTGYGGSPTAGARQTSPVVFGDYDDRLWIICSRQDLPAYRKLAGAADGDGLPVVGVSRPCLWEHIVGAVDQARIDVRVRTLRRAADVVGSDSAGYIGDLSQVDIVEPEVAETYALGVLAPLIRGRGQSQTRMTLLQTLRALMETSMNVAACAERMRVHRHTIENRMDRIEQILGVDLGDVRDVSRVWFALETLKRGAVRGDASLLSARSVPRMQQGRGVFSVASGGRGADRHA</sequence>
<keyword evidence="5" id="KW-1185">Reference proteome</keyword>
<evidence type="ECO:0000313" key="5">
    <source>
        <dbReference type="Proteomes" id="UP000469763"/>
    </source>
</evidence>
<name>A0A7K3TJY8_9BIFI</name>
<organism evidence="4 5">
    <name type="scientific">Bifidobacterium avesanii</name>
    <dbReference type="NCBI Taxonomy" id="1798157"/>
    <lineage>
        <taxon>Bacteria</taxon>
        <taxon>Bacillati</taxon>
        <taxon>Actinomycetota</taxon>
        <taxon>Actinomycetes</taxon>
        <taxon>Bifidobacteriales</taxon>
        <taxon>Bifidobacteriaceae</taxon>
        <taxon>Bifidobacterium</taxon>
    </lineage>
</organism>
<proteinExistence type="predicted"/>
<feature type="domain" description="Purine catabolism PurC-like" evidence="2">
    <location>
        <begin position="92"/>
        <end position="151"/>
    </location>
</feature>
<evidence type="ECO:0008006" key="6">
    <source>
        <dbReference type="Google" id="ProtNLM"/>
    </source>
</evidence>
<accession>A0A7K3TJY8</accession>
<evidence type="ECO:0000313" key="4">
    <source>
        <dbReference type="EMBL" id="NEG79352.1"/>
    </source>
</evidence>